<reference evidence="3" key="1">
    <citation type="journal article" date="2019" name="Int. J. Syst. Evol. Microbiol.">
        <title>The Global Catalogue of Microorganisms (GCM) 10K type strain sequencing project: providing services to taxonomists for standard genome sequencing and annotation.</title>
        <authorList>
            <consortium name="The Broad Institute Genomics Platform"/>
            <consortium name="The Broad Institute Genome Sequencing Center for Infectious Disease"/>
            <person name="Wu L."/>
            <person name="Ma J."/>
        </authorList>
    </citation>
    <scope>NUCLEOTIDE SEQUENCE [LARGE SCALE GENOMIC DNA]</scope>
    <source>
        <strain evidence="3">TBRC 1826</strain>
    </source>
</reference>
<evidence type="ECO:0000313" key="3">
    <source>
        <dbReference type="Proteomes" id="UP001595847"/>
    </source>
</evidence>
<accession>A0ABV8FSB0</accession>
<evidence type="ECO:0000256" key="1">
    <source>
        <dbReference type="SAM" id="Phobius"/>
    </source>
</evidence>
<sequence length="156" mass="17985">MSVDACWFCAAPVGPGERLLVGMQRDVRYTHLVVAVHTRWQQTWVSVPRCGRCTFGHAVERVTRWIFVASAAITGLPTVLMLLGYATGEPWADTWQFIFLWAWALATLVLWRGVRRHRFGWHRLAPRPERYVREHPAVAELTEDGWQYGGPPGWTW</sequence>
<comment type="caution">
    <text evidence="2">The sequence shown here is derived from an EMBL/GenBank/DDBJ whole genome shotgun (WGS) entry which is preliminary data.</text>
</comment>
<keyword evidence="3" id="KW-1185">Reference proteome</keyword>
<protein>
    <recommendedName>
        <fullName evidence="4">DUF983 domain-containing protein</fullName>
    </recommendedName>
</protein>
<keyword evidence="1" id="KW-0472">Membrane</keyword>
<evidence type="ECO:0008006" key="4">
    <source>
        <dbReference type="Google" id="ProtNLM"/>
    </source>
</evidence>
<dbReference type="RefSeq" id="WP_378537247.1">
    <property type="nucleotide sequence ID" value="NZ_JBHSBH010000015.1"/>
</dbReference>
<feature type="transmembrane region" description="Helical" evidence="1">
    <location>
        <begin position="65"/>
        <end position="88"/>
    </location>
</feature>
<gene>
    <name evidence="2" type="ORF">ACFOVU_24185</name>
</gene>
<name>A0ABV8FSB0_9ACTN</name>
<organism evidence="2 3">
    <name type="scientific">Nocardiopsis sediminis</name>
    <dbReference type="NCBI Taxonomy" id="1778267"/>
    <lineage>
        <taxon>Bacteria</taxon>
        <taxon>Bacillati</taxon>
        <taxon>Actinomycetota</taxon>
        <taxon>Actinomycetes</taxon>
        <taxon>Streptosporangiales</taxon>
        <taxon>Nocardiopsidaceae</taxon>
        <taxon>Nocardiopsis</taxon>
    </lineage>
</organism>
<proteinExistence type="predicted"/>
<keyword evidence="1" id="KW-0812">Transmembrane</keyword>
<evidence type="ECO:0000313" key="2">
    <source>
        <dbReference type="EMBL" id="MFC3999039.1"/>
    </source>
</evidence>
<dbReference type="Proteomes" id="UP001595847">
    <property type="component" value="Unassembled WGS sequence"/>
</dbReference>
<dbReference type="EMBL" id="JBHSBH010000015">
    <property type="protein sequence ID" value="MFC3999039.1"/>
    <property type="molecule type" value="Genomic_DNA"/>
</dbReference>
<keyword evidence="1" id="KW-1133">Transmembrane helix</keyword>
<feature type="transmembrane region" description="Helical" evidence="1">
    <location>
        <begin position="94"/>
        <end position="114"/>
    </location>
</feature>